<evidence type="ECO:0008006" key="4">
    <source>
        <dbReference type="Google" id="ProtNLM"/>
    </source>
</evidence>
<feature type="transmembrane region" description="Helical" evidence="1">
    <location>
        <begin position="247"/>
        <end position="264"/>
    </location>
</feature>
<dbReference type="EMBL" id="JACOOQ010000001">
    <property type="protein sequence ID" value="MBC5638940.1"/>
    <property type="molecule type" value="Genomic_DNA"/>
</dbReference>
<dbReference type="RefSeq" id="WP_186834394.1">
    <property type="nucleotide sequence ID" value="NZ_JACOOQ010000001.1"/>
</dbReference>
<feature type="transmembrane region" description="Helical" evidence="1">
    <location>
        <begin position="353"/>
        <end position="370"/>
    </location>
</feature>
<sequence length="415" mass="47853">MRIYLLFSMMEAFISLMLKDVVDSYTLTVLWMFINSFVLIGWFYHKSKDTTMFMFLLIGFLLRLLMMIYDTNVSRLPFNTGDAYKFDEMARLTAAALPEQLLEHFTGFYSQFLGVVYYIFGEYNFFGHFINISFIMLAATKLIDIADLLEFKTRNEKLLIALWLFMPIPMLMGYALLREASMYYFIVQSIYFFLKWFEKYNYIYAVLAILMGLMGGKYHSGVSVIVVPYIYYFIFYSRKKKKISFNIFNKLIIAAGIVVALLVLQSAGDEIYGKATADTGGGSAYLTNIEMDSPIDLIIWGPVKEIFLLFSPMPWLVRGGLDIATLMFDSTIFVFGMYLMARYFRTMESKVKALVLVLLLGGFVFGLGSLNTGTAMRHRNKFTSLVLVSGIYVIDKNKKVSDNIENFVKNILYKF</sequence>
<feature type="transmembrane region" description="Helical" evidence="1">
    <location>
        <begin position="323"/>
        <end position="341"/>
    </location>
</feature>
<reference evidence="2" key="1">
    <citation type="submission" date="2020-08" db="EMBL/GenBank/DDBJ databases">
        <title>Genome public.</title>
        <authorList>
            <person name="Liu C."/>
            <person name="Sun Q."/>
        </authorList>
    </citation>
    <scope>NUCLEOTIDE SEQUENCE</scope>
    <source>
        <strain evidence="2">NSJ-42</strain>
    </source>
</reference>
<name>A0A8I0A4F6_9CLOT</name>
<keyword evidence="1" id="KW-1133">Transmembrane helix</keyword>
<comment type="caution">
    <text evidence="2">The sequence shown here is derived from an EMBL/GenBank/DDBJ whole genome shotgun (WGS) entry which is preliminary data.</text>
</comment>
<protein>
    <recommendedName>
        <fullName evidence="4">Glycosyltransferase family 39 protein</fullName>
    </recommendedName>
</protein>
<keyword evidence="1" id="KW-0472">Membrane</keyword>
<keyword evidence="1" id="KW-0812">Transmembrane</keyword>
<feature type="transmembrane region" description="Helical" evidence="1">
    <location>
        <begin position="21"/>
        <end position="44"/>
    </location>
</feature>
<evidence type="ECO:0000313" key="3">
    <source>
        <dbReference type="Proteomes" id="UP000662088"/>
    </source>
</evidence>
<organism evidence="2 3">
    <name type="scientific">Clostridium lentum</name>
    <dbReference type="NCBI Taxonomy" id="2763037"/>
    <lineage>
        <taxon>Bacteria</taxon>
        <taxon>Bacillati</taxon>
        <taxon>Bacillota</taxon>
        <taxon>Clostridia</taxon>
        <taxon>Eubacteriales</taxon>
        <taxon>Clostridiaceae</taxon>
        <taxon>Clostridium</taxon>
    </lineage>
</organism>
<gene>
    <name evidence="2" type="ORF">H8R92_00565</name>
</gene>
<feature type="transmembrane region" description="Helical" evidence="1">
    <location>
        <begin position="126"/>
        <end position="146"/>
    </location>
</feature>
<evidence type="ECO:0000313" key="2">
    <source>
        <dbReference type="EMBL" id="MBC5638940.1"/>
    </source>
</evidence>
<dbReference type="Proteomes" id="UP000662088">
    <property type="component" value="Unassembled WGS sequence"/>
</dbReference>
<accession>A0A8I0A4F6</accession>
<feature type="transmembrane region" description="Helical" evidence="1">
    <location>
        <begin position="50"/>
        <end position="69"/>
    </location>
</feature>
<proteinExistence type="predicted"/>
<feature type="transmembrane region" description="Helical" evidence="1">
    <location>
        <begin position="158"/>
        <end position="177"/>
    </location>
</feature>
<evidence type="ECO:0000256" key="1">
    <source>
        <dbReference type="SAM" id="Phobius"/>
    </source>
</evidence>
<feature type="transmembrane region" description="Helical" evidence="1">
    <location>
        <begin position="202"/>
        <end position="235"/>
    </location>
</feature>
<keyword evidence="3" id="KW-1185">Reference proteome</keyword>
<dbReference type="AlphaFoldDB" id="A0A8I0A4F6"/>